<dbReference type="CDD" id="cd02969">
    <property type="entry name" value="PRX_like1"/>
    <property type="match status" value="1"/>
</dbReference>
<dbReference type="InterPro" id="IPR013766">
    <property type="entry name" value="Thioredoxin_domain"/>
</dbReference>
<gene>
    <name evidence="2" type="ORF">U7230_08500</name>
</gene>
<dbReference type="PROSITE" id="PS51352">
    <property type="entry name" value="THIOREDOXIN_2"/>
    <property type="match status" value="1"/>
</dbReference>
<accession>A0ABZ1BVI9</accession>
<organism evidence="2 3">
    <name type="scientific">Carboxydichorda subterranea</name>
    <dbReference type="NCBI Taxonomy" id="3109565"/>
    <lineage>
        <taxon>Bacteria</taxon>
        <taxon>Bacillati</taxon>
        <taxon>Bacillota</taxon>
        <taxon>Limnochordia</taxon>
        <taxon>Limnochordales</taxon>
        <taxon>Geochordaceae</taxon>
        <taxon>Carboxydichorda</taxon>
    </lineage>
</organism>
<protein>
    <submittedName>
        <fullName evidence="2">Thioredoxin family protein</fullName>
    </submittedName>
</protein>
<name>A0ABZ1BVI9_9FIRM</name>
<dbReference type="Gene3D" id="3.40.30.10">
    <property type="entry name" value="Glutaredoxin"/>
    <property type="match status" value="1"/>
</dbReference>
<feature type="domain" description="Thioredoxin" evidence="1">
    <location>
        <begin position="4"/>
        <end position="158"/>
    </location>
</feature>
<dbReference type="PANTHER" id="PTHR43640:SF1">
    <property type="entry name" value="THIOREDOXIN-DEPENDENT PEROXIREDOXIN"/>
    <property type="match status" value="1"/>
</dbReference>
<dbReference type="Proteomes" id="UP001332192">
    <property type="component" value="Chromosome"/>
</dbReference>
<dbReference type="InterPro" id="IPR047262">
    <property type="entry name" value="PRX-like1"/>
</dbReference>
<dbReference type="EMBL" id="CP141615">
    <property type="protein sequence ID" value="WRP16147.1"/>
    <property type="molecule type" value="Genomic_DNA"/>
</dbReference>
<proteinExistence type="predicted"/>
<dbReference type="SUPFAM" id="SSF52833">
    <property type="entry name" value="Thioredoxin-like"/>
    <property type="match status" value="1"/>
</dbReference>
<dbReference type="InterPro" id="IPR000866">
    <property type="entry name" value="AhpC/TSA"/>
</dbReference>
<dbReference type="InterPro" id="IPR036249">
    <property type="entry name" value="Thioredoxin-like_sf"/>
</dbReference>
<dbReference type="RefSeq" id="WP_324715420.1">
    <property type="nucleotide sequence ID" value="NZ_CP141615.1"/>
</dbReference>
<dbReference type="PANTHER" id="PTHR43640">
    <property type="entry name" value="OS07G0260300 PROTEIN"/>
    <property type="match status" value="1"/>
</dbReference>
<evidence type="ECO:0000259" key="1">
    <source>
        <dbReference type="PROSITE" id="PS51352"/>
    </source>
</evidence>
<sequence>MATLKLGESLIPFELQGVDGRKHSTASYRDKPVLAVIFWCNHCPYVQAWEDRVLQLQRRYAGQGVQLLLVSANDPKQYPDDDFPAMQRRAQEKQYPAPYLWDETQQVARAYGASRTPEVFLFDRERRLRYHGRPDDNYEDPAAVRHHYLRDAIEALLAGREPAVGETEPQGCTIKWRR</sequence>
<dbReference type="Pfam" id="PF00578">
    <property type="entry name" value="AhpC-TSA"/>
    <property type="match status" value="1"/>
</dbReference>
<evidence type="ECO:0000313" key="2">
    <source>
        <dbReference type="EMBL" id="WRP16147.1"/>
    </source>
</evidence>
<evidence type="ECO:0000313" key="3">
    <source>
        <dbReference type="Proteomes" id="UP001332192"/>
    </source>
</evidence>
<keyword evidence="3" id="KW-1185">Reference proteome</keyword>
<reference evidence="2 3" key="1">
    <citation type="journal article" date="2024" name="Front. Microbiol.">
        <title>Novel thermophilic genera Geochorda gen. nov. and Carboxydochorda gen. nov. from the deep terrestrial subsurface reveal the ecophysiological diversity in the class Limnochordia.</title>
        <authorList>
            <person name="Karnachuk O.V."/>
            <person name="Lukina A.P."/>
            <person name="Avakyan M.R."/>
            <person name="Kadnikov V.V."/>
            <person name="Begmatov S."/>
            <person name="Beletsky A.V."/>
            <person name="Vlasova K.G."/>
            <person name="Novikov A.A."/>
            <person name="Shcherbakova V.A."/>
            <person name="Mardanov A.V."/>
            <person name="Ravin N.V."/>
        </authorList>
    </citation>
    <scope>NUCLEOTIDE SEQUENCE [LARGE SCALE GENOMIC DNA]</scope>
    <source>
        <strain evidence="2 3">L945</strain>
    </source>
</reference>